<reference evidence="1 2" key="1">
    <citation type="submission" date="2016-03" db="EMBL/GenBank/DDBJ databases">
        <title>Fine-scale spatial genetic structure of a fungal parasite of coffee scale insects.</title>
        <authorList>
            <person name="Jackson D."/>
            <person name="Zemenick K.A."/>
            <person name="Malloure B."/>
            <person name="Quandt C.A."/>
            <person name="James T.Y."/>
        </authorList>
    </citation>
    <scope>NUCLEOTIDE SEQUENCE [LARGE SCALE GENOMIC DNA]</scope>
    <source>
        <strain evidence="1 2">UM487</strain>
    </source>
</reference>
<name>A0A179IVV7_CORDF</name>
<evidence type="ECO:0000313" key="2">
    <source>
        <dbReference type="Proteomes" id="UP000243081"/>
    </source>
</evidence>
<dbReference type="Proteomes" id="UP000243081">
    <property type="component" value="Unassembled WGS sequence"/>
</dbReference>
<dbReference type="AlphaFoldDB" id="A0A179IVV7"/>
<accession>A0A179IVV7</accession>
<evidence type="ECO:0000313" key="1">
    <source>
        <dbReference type="EMBL" id="OAR05854.1"/>
    </source>
</evidence>
<organism evidence="1 2">
    <name type="scientific">Cordyceps confragosa</name>
    <name type="common">Lecanicillium lecanii</name>
    <dbReference type="NCBI Taxonomy" id="2714763"/>
    <lineage>
        <taxon>Eukaryota</taxon>
        <taxon>Fungi</taxon>
        <taxon>Dikarya</taxon>
        <taxon>Ascomycota</taxon>
        <taxon>Pezizomycotina</taxon>
        <taxon>Sordariomycetes</taxon>
        <taxon>Hypocreomycetidae</taxon>
        <taxon>Hypocreales</taxon>
        <taxon>Cordycipitaceae</taxon>
        <taxon>Akanthomyces</taxon>
    </lineage>
</organism>
<keyword evidence="2" id="KW-1185">Reference proteome</keyword>
<gene>
    <name evidence="1" type="ORF">LLEC1_05730</name>
</gene>
<dbReference type="EMBL" id="LUKN01000070">
    <property type="protein sequence ID" value="OAR05854.1"/>
    <property type="molecule type" value="Genomic_DNA"/>
</dbReference>
<sequence>MDLNLTSRKLQHSSFHFPLDQDDAAGPSECNWSYMRCHFDGGAFSLERWDAATPIRDADILTP</sequence>
<comment type="caution">
    <text evidence="1">The sequence shown here is derived from an EMBL/GenBank/DDBJ whole genome shotgun (WGS) entry which is preliminary data.</text>
</comment>
<protein>
    <submittedName>
        <fullName evidence="1">Uncharacterized protein</fullName>
    </submittedName>
</protein>
<proteinExistence type="predicted"/>